<feature type="non-terminal residue" evidence="1">
    <location>
        <position position="1"/>
    </location>
</feature>
<organism evidence="1 2">
    <name type="scientific">Enterococcus gallinarum</name>
    <dbReference type="NCBI Taxonomy" id="1353"/>
    <lineage>
        <taxon>Bacteria</taxon>
        <taxon>Bacillati</taxon>
        <taxon>Bacillota</taxon>
        <taxon>Bacilli</taxon>
        <taxon>Lactobacillales</taxon>
        <taxon>Enterococcaceae</taxon>
        <taxon>Enterococcus</taxon>
    </lineage>
</organism>
<proteinExistence type="predicted"/>
<protein>
    <submittedName>
        <fullName evidence="1">Serine dehydratase</fullName>
    </submittedName>
</protein>
<evidence type="ECO:0000313" key="2">
    <source>
        <dbReference type="Proteomes" id="UP000439965"/>
    </source>
</evidence>
<dbReference type="Proteomes" id="UP000439965">
    <property type="component" value="Unassembled WGS sequence"/>
</dbReference>
<dbReference type="EMBL" id="WVTI01000288">
    <property type="protein sequence ID" value="MXS27867.1"/>
    <property type="molecule type" value="Genomic_DNA"/>
</dbReference>
<accession>A0A6I4XJM6</accession>
<sequence length="49" mass="5525">QKNNIQVNAVSRYVEGNQILFIFDLDSAPISSVKEQLFSLDDTSKIILL</sequence>
<name>A0A6I4XJM6_ENTGA</name>
<comment type="caution">
    <text evidence="1">The sequence shown here is derived from an EMBL/GenBank/DDBJ whole genome shotgun (WGS) entry which is preliminary data.</text>
</comment>
<reference evidence="1 2" key="1">
    <citation type="submission" date="2019-04" db="EMBL/GenBank/DDBJ databases">
        <title>Step-wise assembly of the neonatal virome modulated by breast feeding.</title>
        <authorList>
            <person name="Liang G."/>
            <person name="Bushman F."/>
        </authorList>
    </citation>
    <scope>NUCLEOTIDE SEQUENCE [LARGE SCALE GENOMIC DNA]</scope>
    <source>
        <strain evidence="1 2">E3404</strain>
    </source>
</reference>
<dbReference type="AlphaFoldDB" id="A0A6I4XJM6"/>
<gene>
    <name evidence="1" type="ORF">GTI89_17645</name>
</gene>
<evidence type="ECO:0000313" key="1">
    <source>
        <dbReference type="EMBL" id="MXS27867.1"/>
    </source>
</evidence>